<dbReference type="GO" id="GO:0005524">
    <property type="term" value="F:ATP binding"/>
    <property type="evidence" value="ECO:0007669"/>
    <property type="project" value="UniProtKB-KW"/>
</dbReference>
<proteinExistence type="inferred from homology"/>
<dbReference type="PROSITE" id="PS00211">
    <property type="entry name" value="ABC_TRANSPORTER_1"/>
    <property type="match status" value="1"/>
</dbReference>
<feature type="domain" description="ABC transporter" evidence="5">
    <location>
        <begin position="7"/>
        <end position="238"/>
    </location>
</feature>
<keyword evidence="3" id="KW-0547">Nucleotide-binding</keyword>
<dbReference type="InterPro" id="IPR003439">
    <property type="entry name" value="ABC_transporter-like_ATP-bd"/>
</dbReference>
<protein>
    <submittedName>
        <fullName evidence="6">ABC transporter ATP-binding protein</fullName>
    </submittedName>
</protein>
<keyword evidence="4 6" id="KW-0067">ATP-binding</keyword>
<gene>
    <name evidence="6" type="ORF">EOW65_18055</name>
</gene>
<dbReference type="InterPro" id="IPR027417">
    <property type="entry name" value="P-loop_NTPase"/>
</dbReference>
<dbReference type="InterPro" id="IPR050166">
    <property type="entry name" value="ABC_transporter_ATP-bind"/>
</dbReference>
<keyword evidence="7" id="KW-1185">Reference proteome</keyword>
<dbReference type="AlphaFoldDB" id="A0A443L6B6"/>
<accession>A0A443L6B6</accession>
<dbReference type="SMART" id="SM00382">
    <property type="entry name" value="AAA"/>
    <property type="match status" value="1"/>
</dbReference>
<organism evidence="6 7">
    <name type="scientific">Paenirhodobacter ferrireducens</name>
    <dbReference type="NCBI Taxonomy" id="1215032"/>
    <lineage>
        <taxon>Bacteria</taxon>
        <taxon>Pseudomonadati</taxon>
        <taxon>Pseudomonadota</taxon>
        <taxon>Alphaproteobacteria</taxon>
        <taxon>Rhodobacterales</taxon>
        <taxon>Rhodobacter group</taxon>
        <taxon>Paenirhodobacter</taxon>
    </lineage>
</organism>
<comment type="similarity">
    <text evidence="1">Belongs to the ABC transporter superfamily.</text>
</comment>
<evidence type="ECO:0000259" key="5">
    <source>
        <dbReference type="PROSITE" id="PS50893"/>
    </source>
</evidence>
<dbReference type="EMBL" id="SAVB01000028">
    <property type="protein sequence ID" value="RWR44767.1"/>
    <property type="molecule type" value="Genomic_DNA"/>
</dbReference>
<keyword evidence="2" id="KW-0813">Transport</keyword>
<dbReference type="PANTHER" id="PTHR42788">
    <property type="entry name" value="TAURINE IMPORT ATP-BINDING PROTEIN-RELATED"/>
    <property type="match status" value="1"/>
</dbReference>
<sequence length="257" mass="27520">MKTSPLLSVSGVSKSFPVNGVPFRALADVGLELRRNEIIAVIGASGCGKSTLLRCIAGLETPDSGTLAIAGVPVTTAGQGSAVVFQDHRLLPWLTVRGNVELALEPLAMTAAERQARAARYIALVGLDAFAESYPRQLSGGMAQRAAIARALAVETDLVLMDEPFGALDSILRTRMQEELLKIWRAHQVSILIVTHDIEEALYLADRVVVMRPGPGHVHEVVELALPRPRSRDTEAFSQLRGHLLAALAQTPAEVVA</sequence>
<dbReference type="CDD" id="cd03293">
    <property type="entry name" value="ABC_NrtD_SsuB_transporters"/>
    <property type="match status" value="1"/>
</dbReference>
<dbReference type="PROSITE" id="PS50893">
    <property type="entry name" value="ABC_TRANSPORTER_2"/>
    <property type="match status" value="1"/>
</dbReference>
<evidence type="ECO:0000256" key="4">
    <source>
        <dbReference type="ARBA" id="ARBA00022840"/>
    </source>
</evidence>
<reference evidence="6 7" key="1">
    <citation type="submission" date="2019-01" db="EMBL/GenBank/DDBJ databases">
        <title>Sinorhodobacter populi sp. nov. isolated from the symptomatic bark tissue of Populus euramericana canker.</title>
        <authorList>
            <person name="Xu G."/>
        </authorList>
    </citation>
    <scope>NUCLEOTIDE SEQUENCE [LARGE SCALE GENOMIC DNA]</scope>
    <source>
        <strain evidence="6 7">CCTCC AB2012026</strain>
    </source>
</reference>
<dbReference type="PANTHER" id="PTHR42788:SF13">
    <property type="entry name" value="ALIPHATIC SULFONATES IMPORT ATP-BINDING PROTEIN SSUB"/>
    <property type="match status" value="1"/>
</dbReference>
<evidence type="ECO:0000256" key="1">
    <source>
        <dbReference type="ARBA" id="ARBA00005417"/>
    </source>
</evidence>
<evidence type="ECO:0000256" key="3">
    <source>
        <dbReference type="ARBA" id="ARBA00022741"/>
    </source>
</evidence>
<dbReference type="Proteomes" id="UP000286594">
    <property type="component" value="Unassembled WGS sequence"/>
</dbReference>
<name>A0A443L6B6_9RHOB</name>
<dbReference type="InterPro" id="IPR003593">
    <property type="entry name" value="AAA+_ATPase"/>
</dbReference>
<dbReference type="Pfam" id="PF00005">
    <property type="entry name" value="ABC_tran"/>
    <property type="match status" value="1"/>
</dbReference>
<dbReference type="OrthoDB" id="9802264at2"/>
<evidence type="ECO:0000313" key="6">
    <source>
        <dbReference type="EMBL" id="RWR44767.1"/>
    </source>
</evidence>
<evidence type="ECO:0000313" key="7">
    <source>
        <dbReference type="Proteomes" id="UP000286594"/>
    </source>
</evidence>
<dbReference type="SUPFAM" id="SSF52540">
    <property type="entry name" value="P-loop containing nucleoside triphosphate hydrolases"/>
    <property type="match status" value="1"/>
</dbReference>
<dbReference type="GO" id="GO:0016887">
    <property type="term" value="F:ATP hydrolysis activity"/>
    <property type="evidence" value="ECO:0007669"/>
    <property type="project" value="InterPro"/>
</dbReference>
<dbReference type="InterPro" id="IPR017871">
    <property type="entry name" value="ABC_transporter-like_CS"/>
</dbReference>
<evidence type="ECO:0000256" key="2">
    <source>
        <dbReference type="ARBA" id="ARBA00022448"/>
    </source>
</evidence>
<comment type="caution">
    <text evidence="6">The sequence shown here is derived from an EMBL/GenBank/DDBJ whole genome shotgun (WGS) entry which is preliminary data.</text>
</comment>
<dbReference type="Gene3D" id="3.40.50.300">
    <property type="entry name" value="P-loop containing nucleotide triphosphate hydrolases"/>
    <property type="match status" value="1"/>
</dbReference>